<keyword evidence="5" id="KW-0862">Zinc</keyword>
<organism evidence="9 10">
    <name type="scientific">Potamilus streckersoni</name>
    <dbReference type="NCBI Taxonomy" id="2493646"/>
    <lineage>
        <taxon>Eukaryota</taxon>
        <taxon>Metazoa</taxon>
        <taxon>Spiralia</taxon>
        <taxon>Lophotrochozoa</taxon>
        <taxon>Mollusca</taxon>
        <taxon>Bivalvia</taxon>
        <taxon>Autobranchia</taxon>
        <taxon>Heteroconchia</taxon>
        <taxon>Palaeoheterodonta</taxon>
        <taxon>Unionida</taxon>
        <taxon>Unionoidea</taxon>
        <taxon>Unionidae</taxon>
        <taxon>Ambleminae</taxon>
        <taxon>Lampsilini</taxon>
        <taxon>Potamilus</taxon>
    </lineage>
</organism>
<dbReference type="GO" id="GO:0008270">
    <property type="term" value="F:zinc ion binding"/>
    <property type="evidence" value="ECO:0007669"/>
    <property type="project" value="UniProtKB-KW"/>
</dbReference>
<sequence length="1774" mass="196904">MESCNSSVTIFDILKKRKSRRTARSYSKMKEKMPNSLLCSPFRMFKKKKTKKQVSETSDDKIRRKADEDCALLNDLNSGMRCRLTQDCHNLQVSENPNFMGDIVGDIKKKQHKQSCADNGRVKELQDCERNMMLMNQDNLQNHVNNIIDSGACKYTVYSDGTCKIEFNIKNTEKCISMRDCNNFQPEACDVEKNGKYMPMTFCRSEIGQEEDEQFTRKPTAIVLPTRHQTSTISEARSTTCVSEFVEGNTNELDESTVADTNGDTRVITDENGNVHTVNSSSNMEPDIDNTFVKDVDWSSGIFYSIESNCTNVPSLQERDNRSFEELNISSIASVSSAEQEMVQETAVTGIQMFDQTDVQHQDIQDSHLVRSDYTLSPQKSGHSPHSVRVGNPQEENNASCHTQMFTKLDHEMKHSSIYDLPDSCITDMTATKLVQKVDHLESEISKLSKLVFAMMSNLRFPGNVKKQYAAIPEFQENCKSFFNDDDIISLINRSSLQVDSLLDNSVIHPECWEHNGHSSSACASLASIASDLESLQYSGLKQFSQTTNLCILAEEKSGTCSYNKGEALKTDTMLKVQKDSKTGEPTNQPTSMLTVERPVWDRRAERDEIGHTFSLQTNLGEDNLDDNMDIKESMEGQAEQSSLVVEMDGAKKHGRGSLQLKDSEDKEQNHNEDKSRCLSEVSLPQSIIIGHTNKTPTENTDNDAQLETSNSTTPEFARATDSRGFSVKDNPDTGEIPMMDDKPAFINSEADVSCLRESVKDQVILKTDETAVSTSKLNLEAYDNCSNAESIHKSCLDQKETIVGLSSCDLKVKETACCFNTYATHAGDASSLHLVDSNVNVIPINTDHCVHFRDMDPVISDAEHIPGPAQPEVHQQRQSSFGYSCDHLLQVQDKSKEEFTRESNFILDSDSEQRRANKFEAMCRVQKEKLKETSSVFNMKKSQRRSKLGVHFNSLQRKRRGKKRKVKLRKDMELGRKVSHTEIFPGMLRNLKILLHYLASSFAQDTVQSGNLTQATKMTKGKTDFAKELGIVVSKKNDSSQESLIDDFLQSLVSTWFIFPTISSGLQRVILLPTGLQLYFERLLRGTPPEERERMSYEWLRLQTFINYPASAPGSGIRLARAGFYYSGNSTVTVCYACGGQHSGWNFHDDPLEIHRRISPDCPFLRGNPTYPNVPIMQEGELIGSQMGSNTSNTPLSPTMVNSLSSSNRTSEISLPAAFQFQNSTHTGAQSSATALPGIHNSQKGGSEQHASQSKDEHFLGIGSSSINPESSAHVDEIPSVMHQPVTLKVAVASSTSGESVQGQQPATAAFSLTQPQQPTDDAENSQYRNPGNFVWIKPAGQVEDPGVDPTPQTMSEQPKHPEYAPLSSRVNSYTGWPARLDQTPQQMAEAGFYYAGINDYTRCFQCGGGLRNWESGDNPWIEHARWYPQCAYVLGKRGQRFVNAVLKKQAELLAAQNAEINNSSTTTNTATTSTSATTSTTSSGATSRTSGAQLTQEPATHSGQPRYFQNPNENEIANRLINEMGYQRERVREAILEVKRSRGQQKIAVEHVIELLIADEERNARAGIKNEPATVEELIQESGRLTLHDVSHPPTAVPSPTVKSTTVTKPSLSSGYLNQVAGGRSSGQQQNGQKSGQTNQPIASGKGPLVPQSQLNMSGPMSIAVDVPSSSSVHVFGNQEGHQASKSTASSRPPSLPQLEPTSLPPFDADSLREEYMRLKDQNLCKICMERNVELAFLPCGHLVCCEVCGQTLRFCPICRAKIHASVKTYLS</sequence>
<dbReference type="GO" id="GO:0061630">
    <property type="term" value="F:ubiquitin protein ligase activity"/>
    <property type="evidence" value="ECO:0007669"/>
    <property type="project" value="TreeGrafter"/>
</dbReference>
<feature type="region of interest" description="Disordered" evidence="7">
    <location>
        <begin position="1466"/>
        <end position="1513"/>
    </location>
</feature>
<dbReference type="PANTHER" id="PTHR10044">
    <property type="entry name" value="INHIBITOR OF APOPTOSIS"/>
    <property type="match status" value="1"/>
</dbReference>
<evidence type="ECO:0000259" key="8">
    <source>
        <dbReference type="PROSITE" id="PS50089"/>
    </source>
</evidence>
<dbReference type="CDD" id="cd16713">
    <property type="entry name" value="RING-HC_BIRC2_3_7"/>
    <property type="match status" value="1"/>
</dbReference>
<dbReference type="GO" id="GO:0043027">
    <property type="term" value="F:cysteine-type endopeptidase inhibitor activity involved in apoptotic process"/>
    <property type="evidence" value="ECO:0007669"/>
    <property type="project" value="TreeGrafter"/>
</dbReference>
<dbReference type="GO" id="GO:0031398">
    <property type="term" value="P:positive regulation of protein ubiquitination"/>
    <property type="evidence" value="ECO:0007669"/>
    <property type="project" value="TreeGrafter"/>
</dbReference>
<dbReference type="Proteomes" id="UP001195483">
    <property type="component" value="Unassembled WGS sequence"/>
</dbReference>
<dbReference type="SUPFAM" id="SSF57924">
    <property type="entry name" value="Inhibitor of apoptosis (IAP) repeat"/>
    <property type="match status" value="2"/>
</dbReference>
<name>A0AAE0S5N5_9BIVA</name>
<feature type="region of interest" description="Disordered" evidence="7">
    <location>
        <begin position="1189"/>
        <end position="1209"/>
    </location>
</feature>
<evidence type="ECO:0000256" key="1">
    <source>
        <dbReference type="ARBA" id="ARBA00006672"/>
    </source>
</evidence>
<reference evidence="9" key="2">
    <citation type="journal article" date="2021" name="Genome Biol. Evol.">
        <title>Developing a high-quality reference genome for a parasitic bivalve with doubly uniparental inheritance (Bivalvia: Unionida).</title>
        <authorList>
            <person name="Smith C.H."/>
        </authorList>
    </citation>
    <scope>NUCLEOTIDE SEQUENCE</scope>
    <source>
        <strain evidence="9">CHS0354</strain>
        <tissue evidence="9">Mantle</tissue>
    </source>
</reference>
<feature type="compositionally biased region" description="Polar residues" evidence="7">
    <location>
        <begin position="693"/>
        <end position="715"/>
    </location>
</feature>
<evidence type="ECO:0000256" key="6">
    <source>
        <dbReference type="PROSITE-ProRule" id="PRU00175"/>
    </source>
</evidence>
<evidence type="ECO:0000256" key="3">
    <source>
        <dbReference type="ARBA" id="ARBA00022723"/>
    </source>
</evidence>
<comment type="similarity">
    <text evidence="1">Belongs to the IAP family.</text>
</comment>
<feature type="region of interest" description="Disordered" evidence="7">
    <location>
        <begin position="651"/>
        <end position="738"/>
    </location>
</feature>
<dbReference type="PROSITE" id="PS01282">
    <property type="entry name" value="BIR_REPEAT_1"/>
    <property type="match status" value="1"/>
</dbReference>
<dbReference type="FunFam" id="1.10.1170.10:FF:000003">
    <property type="entry name" value="E3 ubiquitin-protein ligase XIAP"/>
    <property type="match status" value="1"/>
</dbReference>
<accession>A0AAE0S5N5</accession>
<dbReference type="InterPro" id="IPR001841">
    <property type="entry name" value="Znf_RING"/>
</dbReference>
<dbReference type="PANTHER" id="PTHR10044:SF139">
    <property type="entry name" value="DEATH-ASSOCIATED INHIBITOR OF APOPTOSIS 2"/>
    <property type="match status" value="1"/>
</dbReference>
<feature type="compositionally biased region" description="Low complexity" evidence="7">
    <location>
        <begin position="1624"/>
        <end position="1639"/>
    </location>
</feature>
<dbReference type="CDD" id="cd00022">
    <property type="entry name" value="BIR"/>
    <property type="match status" value="2"/>
</dbReference>
<dbReference type="InterPro" id="IPR013083">
    <property type="entry name" value="Znf_RING/FYVE/PHD"/>
</dbReference>
<feature type="compositionally biased region" description="Low complexity" evidence="7">
    <location>
        <begin position="1600"/>
        <end position="1616"/>
    </location>
</feature>
<dbReference type="Gene3D" id="1.10.1170.10">
    <property type="entry name" value="Inhibitor Of Apoptosis Protein (2mihbC-IAP-1), Chain A"/>
    <property type="match status" value="2"/>
</dbReference>
<evidence type="ECO:0000256" key="4">
    <source>
        <dbReference type="ARBA" id="ARBA00022771"/>
    </source>
</evidence>
<feature type="compositionally biased region" description="Basic and acidic residues" evidence="7">
    <location>
        <begin position="662"/>
        <end position="678"/>
    </location>
</feature>
<dbReference type="SMART" id="SM00238">
    <property type="entry name" value="BIR"/>
    <property type="match status" value="2"/>
</dbReference>
<evidence type="ECO:0000256" key="2">
    <source>
        <dbReference type="ARBA" id="ARBA00022703"/>
    </source>
</evidence>
<dbReference type="Pfam" id="PF13920">
    <property type="entry name" value="zf-C3HC4_3"/>
    <property type="match status" value="1"/>
</dbReference>
<feature type="region of interest" description="Disordered" evidence="7">
    <location>
        <begin position="1342"/>
        <end position="1367"/>
    </location>
</feature>
<dbReference type="Pfam" id="PF00653">
    <property type="entry name" value="BIR"/>
    <property type="match status" value="2"/>
</dbReference>
<dbReference type="GO" id="GO:0006915">
    <property type="term" value="P:apoptotic process"/>
    <property type="evidence" value="ECO:0007669"/>
    <property type="project" value="UniProtKB-KW"/>
</dbReference>
<dbReference type="FunFam" id="1.10.1170.10:FF:000002">
    <property type="entry name" value="Baculoviral IAP repeat containing 7"/>
    <property type="match status" value="1"/>
</dbReference>
<reference evidence="9" key="3">
    <citation type="submission" date="2023-05" db="EMBL/GenBank/DDBJ databases">
        <authorList>
            <person name="Smith C.H."/>
        </authorList>
    </citation>
    <scope>NUCLEOTIDE SEQUENCE</scope>
    <source>
        <strain evidence="9">CHS0354</strain>
        <tissue evidence="9">Mantle</tissue>
    </source>
</reference>
<dbReference type="InterPro" id="IPR050784">
    <property type="entry name" value="IAP"/>
</dbReference>
<dbReference type="GO" id="GO:0051726">
    <property type="term" value="P:regulation of cell cycle"/>
    <property type="evidence" value="ECO:0007669"/>
    <property type="project" value="TreeGrafter"/>
</dbReference>
<evidence type="ECO:0000313" key="10">
    <source>
        <dbReference type="Proteomes" id="UP001195483"/>
    </source>
</evidence>
<proteinExistence type="inferred from homology"/>
<dbReference type="GO" id="GO:0043066">
    <property type="term" value="P:negative regulation of apoptotic process"/>
    <property type="evidence" value="ECO:0007669"/>
    <property type="project" value="TreeGrafter"/>
</dbReference>
<feature type="region of interest" description="Disordered" evidence="7">
    <location>
        <begin position="1226"/>
        <end position="1274"/>
    </location>
</feature>
<dbReference type="SMART" id="SM00184">
    <property type="entry name" value="RING"/>
    <property type="match status" value="1"/>
</dbReference>
<dbReference type="PROSITE" id="PS50089">
    <property type="entry name" value="ZF_RING_2"/>
    <property type="match status" value="1"/>
</dbReference>
<comment type="caution">
    <text evidence="9">The sequence shown here is derived from an EMBL/GenBank/DDBJ whole genome shotgun (WGS) entry which is preliminary data.</text>
</comment>
<dbReference type="InterPro" id="IPR001370">
    <property type="entry name" value="BIR_rpt"/>
</dbReference>
<feature type="compositionally biased region" description="Polar residues" evidence="7">
    <location>
        <begin position="1226"/>
        <end position="1253"/>
    </location>
</feature>
<keyword evidence="3" id="KW-0479">Metal-binding</keyword>
<dbReference type="EMBL" id="JAEAOA010000333">
    <property type="protein sequence ID" value="KAK3585624.1"/>
    <property type="molecule type" value="Genomic_DNA"/>
</dbReference>
<keyword evidence="2" id="KW-0053">Apoptosis</keyword>
<evidence type="ECO:0000256" key="5">
    <source>
        <dbReference type="ARBA" id="ARBA00022833"/>
    </source>
</evidence>
<keyword evidence="10" id="KW-1185">Reference proteome</keyword>
<evidence type="ECO:0000256" key="7">
    <source>
        <dbReference type="SAM" id="MobiDB-lite"/>
    </source>
</evidence>
<dbReference type="Gene3D" id="3.30.40.10">
    <property type="entry name" value="Zinc/RING finger domain, C3HC4 (zinc finger)"/>
    <property type="match status" value="1"/>
</dbReference>
<reference evidence="9" key="1">
    <citation type="journal article" date="2021" name="Genome Biol. Evol.">
        <title>A High-Quality Reference Genome for a Parasitic Bivalve with Doubly Uniparental Inheritance (Bivalvia: Unionida).</title>
        <authorList>
            <person name="Smith C.H."/>
        </authorList>
    </citation>
    <scope>NUCLEOTIDE SEQUENCE</scope>
    <source>
        <strain evidence="9">CHS0354</strain>
    </source>
</reference>
<feature type="domain" description="RING-type" evidence="8">
    <location>
        <begin position="1727"/>
        <end position="1762"/>
    </location>
</feature>
<feature type="compositionally biased region" description="Polar residues" evidence="7">
    <location>
        <begin position="1493"/>
        <end position="1513"/>
    </location>
</feature>
<dbReference type="GO" id="GO:0005634">
    <property type="term" value="C:nucleus"/>
    <property type="evidence" value="ECO:0007669"/>
    <property type="project" value="TreeGrafter"/>
</dbReference>
<feature type="region of interest" description="Disordered" evidence="7">
    <location>
        <begin position="1588"/>
        <end position="1710"/>
    </location>
</feature>
<dbReference type="GO" id="GO:0005737">
    <property type="term" value="C:cytoplasm"/>
    <property type="evidence" value="ECO:0007669"/>
    <property type="project" value="TreeGrafter"/>
</dbReference>
<dbReference type="PROSITE" id="PS50143">
    <property type="entry name" value="BIR_REPEAT_2"/>
    <property type="match status" value="2"/>
</dbReference>
<protein>
    <recommendedName>
        <fullName evidence="8">RING-type domain-containing protein</fullName>
    </recommendedName>
</protein>
<evidence type="ECO:0000313" key="9">
    <source>
        <dbReference type="EMBL" id="KAK3585624.1"/>
    </source>
</evidence>
<feature type="compositionally biased region" description="Polar residues" evidence="7">
    <location>
        <begin position="1682"/>
        <end position="1695"/>
    </location>
</feature>
<keyword evidence="4 6" id="KW-0863">Zinc-finger</keyword>
<feature type="compositionally biased region" description="Low complexity" evidence="7">
    <location>
        <begin position="1466"/>
        <end position="1492"/>
    </location>
</feature>
<gene>
    <name evidence="9" type="ORF">CHS0354_004541</name>
</gene>